<sequence>MEIRRITLSNTRRWSNRDKLVTHIEVRAGKARATR</sequence>
<protein>
    <submittedName>
        <fullName evidence="2">Uncharacterized protein</fullName>
    </submittedName>
</protein>
<organism evidence="1 2">
    <name type="scientific">Parascaris equorum</name>
    <name type="common">Equine roundworm</name>
    <dbReference type="NCBI Taxonomy" id="6256"/>
    <lineage>
        <taxon>Eukaryota</taxon>
        <taxon>Metazoa</taxon>
        <taxon>Ecdysozoa</taxon>
        <taxon>Nematoda</taxon>
        <taxon>Chromadorea</taxon>
        <taxon>Rhabditida</taxon>
        <taxon>Spirurina</taxon>
        <taxon>Ascaridomorpha</taxon>
        <taxon>Ascaridoidea</taxon>
        <taxon>Ascarididae</taxon>
        <taxon>Parascaris</taxon>
    </lineage>
</organism>
<dbReference type="AlphaFoldDB" id="A0A914RGK0"/>
<evidence type="ECO:0000313" key="2">
    <source>
        <dbReference type="WBParaSite" id="PEQ_0000544501-mRNA-1"/>
    </source>
</evidence>
<dbReference type="Proteomes" id="UP000887564">
    <property type="component" value="Unplaced"/>
</dbReference>
<accession>A0A914RGK0</accession>
<proteinExistence type="predicted"/>
<name>A0A914RGK0_PAREQ</name>
<reference evidence="2" key="1">
    <citation type="submission" date="2022-11" db="UniProtKB">
        <authorList>
            <consortium name="WormBaseParasite"/>
        </authorList>
    </citation>
    <scope>IDENTIFICATION</scope>
</reference>
<evidence type="ECO:0000313" key="1">
    <source>
        <dbReference type="Proteomes" id="UP000887564"/>
    </source>
</evidence>
<dbReference type="WBParaSite" id="PEQ_0000544501-mRNA-1">
    <property type="protein sequence ID" value="PEQ_0000544501-mRNA-1"/>
    <property type="gene ID" value="PEQ_0000544501"/>
</dbReference>
<keyword evidence="1" id="KW-1185">Reference proteome</keyword>